<evidence type="ECO:0000256" key="2">
    <source>
        <dbReference type="ARBA" id="ARBA00004555"/>
    </source>
</evidence>
<keyword evidence="7" id="KW-0333">Golgi apparatus</keyword>
<dbReference type="GO" id="GO:1990072">
    <property type="term" value="C:TRAPPIII protein complex"/>
    <property type="evidence" value="ECO:0007669"/>
    <property type="project" value="TreeGrafter"/>
</dbReference>
<dbReference type="InterPro" id="IPR007194">
    <property type="entry name" value="TRAPP_component"/>
</dbReference>
<dbReference type="Pfam" id="PF04051">
    <property type="entry name" value="TRAPP"/>
    <property type="match status" value="1"/>
</dbReference>
<dbReference type="OrthoDB" id="10254842at2759"/>
<keyword evidence="9" id="KW-1185">Reference proteome</keyword>
<keyword evidence="4" id="KW-0813">Transport</keyword>
<comment type="caution">
    <text evidence="8">The sequence shown here is derived from an EMBL/GenBank/DDBJ whole genome shotgun (WGS) entry which is preliminary data.</text>
</comment>
<organism evidence="8 9">
    <name type="scientific">Enterospora canceri</name>
    <dbReference type="NCBI Taxonomy" id="1081671"/>
    <lineage>
        <taxon>Eukaryota</taxon>
        <taxon>Fungi</taxon>
        <taxon>Fungi incertae sedis</taxon>
        <taxon>Microsporidia</taxon>
        <taxon>Enterocytozoonidae</taxon>
        <taxon>Enterospora</taxon>
    </lineage>
</organism>
<proteinExistence type="inferred from homology"/>
<dbReference type="GO" id="GO:1990071">
    <property type="term" value="C:TRAPPII protein complex"/>
    <property type="evidence" value="ECO:0007669"/>
    <property type="project" value="TreeGrafter"/>
</dbReference>
<evidence type="ECO:0000256" key="3">
    <source>
        <dbReference type="ARBA" id="ARBA00006218"/>
    </source>
</evidence>
<dbReference type="AlphaFoldDB" id="A0A1Y1S8F1"/>
<evidence type="ECO:0000313" key="9">
    <source>
        <dbReference type="Proteomes" id="UP000192639"/>
    </source>
</evidence>
<accession>A0A1Y1S8F1</accession>
<dbReference type="Proteomes" id="UP000192639">
    <property type="component" value="Unassembled WGS sequence"/>
</dbReference>
<reference evidence="8 9" key="1">
    <citation type="journal article" date="2017" name="Environ. Microbiol.">
        <title>Decay of the glycolytic pathway and adaptation to intranuclear parasitism within Enterocytozoonidae microsporidia.</title>
        <authorList>
            <person name="Wiredu Boakye D."/>
            <person name="Jaroenlak P."/>
            <person name="Prachumwat A."/>
            <person name="Williams T.A."/>
            <person name="Bateman K.S."/>
            <person name="Itsathitphaisarn O."/>
            <person name="Sritunyalucksana K."/>
            <person name="Paszkiewicz K.H."/>
            <person name="Moore K.A."/>
            <person name="Stentiford G.D."/>
            <person name="Williams B.A."/>
        </authorList>
    </citation>
    <scope>NUCLEOTIDE SEQUENCE [LARGE SCALE GENOMIC DNA]</scope>
    <source>
        <strain evidence="8 9">GB1</strain>
    </source>
</reference>
<comment type="subcellular location">
    <subcellularLocation>
        <location evidence="1">Endoplasmic reticulum</location>
    </subcellularLocation>
    <subcellularLocation>
        <location evidence="2">Golgi apparatus</location>
    </subcellularLocation>
</comment>
<dbReference type="GO" id="GO:0006888">
    <property type="term" value="P:endoplasmic reticulum to Golgi vesicle-mediated transport"/>
    <property type="evidence" value="ECO:0007669"/>
    <property type="project" value="TreeGrafter"/>
</dbReference>
<dbReference type="PANTHER" id="PTHR20902">
    <property type="entry name" value="41-2 PROTEIN ANTIGEN-RELATED"/>
    <property type="match status" value="1"/>
</dbReference>
<gene>
    <name evidence="8" type="primary">TRS31</name>
    <name evidence="8" type="ORF">ECANGB1_699</name>
</gene>
<evidence type="ECO:0000256" key="4">
    <source>
        <dbReference type="ARBA" id="ARBA00022448"/>
    </source>
</evidence>
<dbReference type="EMBL" id="LWDP01000020">
    <property type="protein sequence ID" value="ORD94458.1"/>
    <property type="molecule type" value="Genomic_DNA"/>
</dbReference>
<dbReference type="PANTHER" id="PTHR20902:SF0">
    <property type="entry name" value="TRAFFICKING PROTEIN PARTICLE COMPLEX SUBUNIT 5"/>
    <property type="match status" value="1"/>
</dbReference>
<dbReference type="GO" id="GO:0005783">
    <property type="term" value="C:endoplasmic reticulum"/>
    <property type="evidence" value="ECO:0007669"/>
    <property type="project" value="UniProtKB-SubCell"/>
</dbReference>
<evidence type="ECO:0000256" key="1">
    <source>
        <dbReference type="ARBA" id="ARBA00004240"/>
    </source>
</evidence>
<sequence length="139" mass="15887">MPQTSTKILFAYLVKYLEFDENRLKELGADMGRNMLMIHGFEREQTLEGLLYKITYVHLPQFYETARHLEKVVKNKHYLITESNPIFTNQASTPQNETFCCETLIAGAIEKMIGVSGFSCDVTAHNSTNKVVYEVQASN</sequence>
<evidence type="ECO:0000256" key="5">
    <source>
        <dbReference type="ARBA" id="ARBA00022824"/>
    </source>
</evidence>
<dbReference type="SUPFAM" id="SSF111126">
    <property type="entry name" value="Ligand-binding domain in the NO signalling and Golgi transport"/>
    <property type="match status" value="1"/>
</dbReference>
<evidence type="ECO:0000256" key="6">
    <source>
        <dbReference type="ARBA" id="ARBA00022892"/>
    </source>
</evidence>
<keyword evidence="6" id="KW-0931">ER-Golgi transport</keyword>
<dbReference type="InterPro" id="IPR016696">
    <property type="entry name" value="TRAPP-I_su5"/>
</dbReference>
<comment type="similarity">
    <text evidence="3">Belongs to the TRAPP small subunits family. BET3 subfamily.</text>
</comment>
<protein>
    <submittedName>
        <fullName evidence="8">TRS31</fullName>
    </submittedName>
</protein>
<dbReference type="Gene3D" id="3.30.1380.20">
    <property type="entry name" value="Trafficking protein particle complex subunit 3"/>
    <property type="match status" value="1"/>
</dbReference>
<dbReference type="InterPro" id="IPR024096">
    <property type="entry name" value="NO_sig/Golgi_transp_ligand-bd"/>
</dbReference>
<dbReference type="VEuPathDB" id="MicrosporidiaDB:ECANGB1_699"/>
<evidence type="ECO:0000313" key="8">
    <source>
        <dbReference type="EMBL" id="ORD94458.1"/>
    </source>
</evidence>
<name>A0A1Y1S8F1_9MICR</name>
<dbReference type="GO" id="GO:1990070">
    <property type="term" value="C:TRAPPI protein complex"/>
    <property type="evidence" value="ECO:0007669"/>
    <property type="project" value="TreeGrafter"/>
</dbReference>
<evidence type="ECO:0000256" key="7">
    <source>
        <dbReference type="ARBA" id="ARBA00023034"/>
    </source>
</evidence>
<keyword evidence="5" id="KW-0256">Endoplasmic reticulum</keyword>